<evidence type="ECO:0000256" key="3">
    <source>
        <dbReference type="ARBA" id="ARBA00013080"/>
    </source>
</evidence>
<dbReference type="GO" id="GO:0009089">
    <property type="term" value="P:lysine biosynthetic process via diaminopimelate"/>
    <property type="evidence" value="ECO:0007669"/>
    <property type="project" value="UniProtKB-UniRule"/>
</dbReference>
<feature type="binding site" evidence="9">
    <location>
        <position position="191"/>
    </location>
    <ligand>
        <name>substrate</name>
    </ligand>
</feature>
<evidence type="ECO:0000256" key="8">
    <source>
        <dbReference type="ARBA" id="ARBA00051712"/>
    </source>
</evidence>
<comment type="catalytic activity">
    <reaction evidence="8 9">
        <text>(2S,6S)-2,6-diaminopimelate = meso-2,6-diaminopimelate</text>
        <dbReference type="Rhea" id="RHEA:15393"/>
        <dbReference type="ChEBI" id="CHEBI:57609"/>
        <dbReference type="ChEBI" id="CHEBI:57791"/>
        <dbReference type="EC" id="5.1.1.7"/>
    </reaction>
</comment>
<keyword evidence="7 9" id="KW-0413">Isomerase</keyword>
<comment type="pathway">
    <text evidence="1 9">Amino-acid biosynthesis; L-lysine biosynthesis via DAP pathway; DL-2,6-diaminopimelate from LL-2,6-diaminopimelate: step 1/1.</text>
</comment>
<evidence type="ECO:0000256" key="10">
    <source>
        <dbReference type="PROSITE-ProRule" id="PRU10125"/>
    </source>
</evidence>
<dbReference type="PROSITE" id="PS01326">
    <property type="entry name" value="DAP_EPIMERASE"/>
    <property type="match status" value="1"/>
</dbReference>
<proteinExistence type="inferred from homology"/>
<comment type="function">
    <text evidence="9">Catalyzes the stereoinversion of LL-2,6-diaminopimelate (L,L-DAP) to meso-diaminopimelate (meso-DAP), a precursor of L-lysine and an essential component of the bacterial peptidoglycan.</text>
</comment>
<evidence type="ECO:0000256" key="9">
    <source>
        <dbReference type="HAMAP-Rule" id="MF_00197"/>
    </source>
</evidence>
<evidence type="ECO:0000256" key="6">
    <source>
        <dbReference type="ARBA" id="ARBA00023154"/>
    </source>
</evidence>
<dbReference type="NCBIfam" id="TIGR00652">
    <property type="entry name" value="DapF"/>
    <property type="match status" value="1"/>
</dbReference>
<reference evidence="11" key="1">
    <citation type="submission" date="2020-12" db="EMBL/GenBank/DDBJ databases">
        <title>Clostridium thailandense sp. nov., a novel acetogenic bacterium isolated from peat land soil in Thailand.</title>
        <authorList>
            <person name="Chaikitkaew S."/>
            <person name="Birkeland N.K."/>
        </authorList>
    </citation>
    <scope>NUCLEOTIDE SEQUENCE</scope>
    <source>
        <strain evidence="11">PL3</strain>
    </source>
</reference>
<comment type="caution">
    <text evidence="11">The sequence shown here is derived from an EMBL/GenBank/DDBJ whole genome shotgun (WGS) entry which is preliminary data.</text>
</comment>
<dbReference type="Pfam" id="PF01678">
    <property type="entry name" value="DAP_epimerase"/>
    <property type="match status" value="2"/>
</dbReference>
<dbReference type="EC" id="5.1.1.7" evidence="3 9"/>
<evidence type="ECO:0000313" key="11">
    <source>
        <dbReference type="EMBL" id="MBV7275039.1"/>
    </source>
</evidence>
<evidence type="ECO:0000256" key="2">
    <source>
        <dbReference type="ARBA" id="ARBA00010219"/>
    </source>
</evidence>
<keyword evidence="6 9" id="KW-0457">Lysine biosynthesis</keyword>
<comment type="caution">
    <text evidence="9">Lacks conserved residue(s) required for the propagation of feature annotation.</text>
</comment>
<organism evidence="11 12">
    <name type="scientific">Clostridium thailandense</name>
    <dbReference type="NCBI Taxonomy" id="2794346"/>
    <lineage>
        <taxon>Bacteria</taxon>
        <taxon>Bacillati</taxon>
        <taxon>Bacillota</taxon>
        <taxon>Clostridia</taxon>
        <taxon>Eubacteriales</taxon>
        <taxon>Clostridiaceae</taxon>
        <taxon>Clostridium</taxon>
    </lineage>
</organism>
<evidence type="ECO:0000313" key="12">
    <source>
        <dbReference type="Proteomes" id="UP000694308"/>
    </source>
</evidence>
<sequence>MKFTKMQGTGNDFIVIDDRNNSFLKKESELAIKLCDRHYGIGGDGILIVRNSEIAQIQMIIINIDGSYASMCGNGIRCFAKYVYDEKIVTGDCIKIETGDGVKEAFIHAEDNIAKEVTINMGTPSFDTKYIPAKFNEEIINKQIKVNEREYNITTMLMGVPHTVIFGELEDYNVEEGRAIEKYNKFPKGTNVNFCEVINNSKVRVKTWERGAGPTLACGTGSCASVIASNKLGFTGKNVEVQVPGGKLFIEIKENGVFMTGPAEVSFKGEYEI</sequence>
<dbReference type="InterPro" id="IPR001653">
    <property type="entry name" value="DAP_epimerase_DapF"/>
</dbReference>
<dbReference type="PANTHER" id="PTHR31689:SF0">
    <property type="entry name" value="DIAMINOPIMELATE EPIMERASE"/>
    <property type="match status" value="1"/>
</dbReference>
<dbReference type="Proteomes" id="UP000694308">
    <property type="component" value="Unassembled WGS sequence"/>
</dbReference>
<feature type="binding site" evidence="9">
    <location>
        <begin position="73"/>
        <end position="74"/>
    </location>
    <ligand>
        <name>substrate</name>
    </ligand>
</feature>
<keyword evidence="12" id="KW-1185">Reference proteome</keyword>
<keyword evidence="5 9" id="KW-0028">Amino-acid biosynthesis</keyword>
<keyword evidence="4 9" id="KW-0963">Cytoplasm</keyword>
<feature type="binding site" evidence="9">
    <location>
        <begin position="209"/>
        <end position="210"/>
    </location>
    <ligand>
        <name>substrate</name>
    </ligand>
</feature>
<dbReference type="InterPro" id="IPR018510">
    <property type="entry name" value="DAP_epimerase_AS"/>
</dbReference>
<feature type="site" description="Could be important to modulate the pK values of the two catalytic cysteine residues" evidence="9">
    <location>
        <position position="209"/>
    </location>
</feature>
<dbReference type="EMBL" id="JAEEGC010000106">
    <property type="protein sequence ID" value="MBV7275039.1"/>
    <property type="molecule type" value="Genomic_DNA"/>
</dbReference>
<dbReference type="FunFam" id="3.10.310.10:FF:000001">
    <property type="entry name" value="Diaminopimelate epimerase"/>
    <property type="match status" value="1"/>
</dbReference>
<feature type="active site" description="Proton donor" evidence="9">
    <location>
        <position position="72"/>
    </location>
</feature>
<comment type="subcellular location">
    <subcellularLocation>
        <location evidence="9">Cytoplasm</location>
    </subcellularLocation>
</comment>
<dbReference type="HAMAP" id="MF_00197">
    <property type="entry name" value="DAP_epimerase"/>
    <property type="match status" value="1"/>
</dbReference>
<protein>
    <recommendedName>
        <fullName evidence="3 9">Diaminopimelate epimerase</fullName>
        <shortName evidence="9">DAP epimerase</shortName>
        <ecNumber evidence="3 9">5.1.1.7</ecNumber>
    </recommendedName>
    <alternativeName>
        <fullName evidence="9">PLP-independent amino acid racemase</fullName>
    </alternativeName>
</protein>
<evidence type="ECO:0000256" key="4">
    <source>
        <dbReference type="ARBA" id="ARBA00022490"/>
    </source>
</evidence>
<dbReference type="GO" id="GO:0008837">
    <property type="term" value="F:diaminopimelate epimerase activity"/>
    <property type="evidence" value="ECO:0007669"/>
    <property type="project" value="UniProtKB-UniRule"/>
</dbReference>
<feature type="binding site" evidence="9">
    <location>
        <position position="63"/>
    </location>
    <ligand>
        <name>substrate</name>
    </ligand>
</feature>
<dbReference type="AlphaFoldDB" id="A0A949U2B2"/>
<feature type="site" description="Could be important to modulate the pK values of the two catalytic cysteine residues" evidence="9">
    <location>
        <position position="162"/>
    </location>
</feature>
<dbReference type="RefSeq" id="WP_218322095.1">
    <property type="nucleotide sequence ID" value="NZ_JAEEGC010000106.1"/>
</dbReference>
<feature type="active site" description="Proton acceptor" evidence="9">
    <location>
        <position position="218"/>
    </location>
</feature>
<evidence type="ECO:0000256" key="7">
    <source>
        <dbReference type="ARBA" id="ARBA00023235"/>
    </source>
</evidence>
<dbReference type="PANTHER" id="PTHR31689">
    <property type="entry name" value="DIAMINOPIMELATE EPIMERASE, CHLOROPLASTIC"/>
    <property type="match status" value="1"/>
</dbReference>
<name>A0A949U2B2_9CLOT</name>
<feature type="active site" evidence="10">
    <location>
        <position position="72"/>
    </location>
</feature>
<gene>
    <name evidence="9" type="primary">dapF</name>
    <name evidence="11" type="ORF">I6U48_19245</name>
</gene>
<evidence type="ECO:0000256" key="5">
    <source>
        <dbReference type="ARBA" id="ARBA00022605"/>
    </source>
</evidence>
<feature type="binding site" evidence="9">
    <location>
        <position position="11"/>
    </location>
    <ligand>
        <name>substrate</name>
    </ligand>
</feature>
<evidence type="ECO:0000256" key="1">
    <source>
        <dbReference type="ARBA" id="ARBA00005196"/>
    </source>
</evidence>
<dbReference type="GO" id="GO:0005829">
    <property type="term" value="C:cytosol"/>
    <property type="evidence" value="ECO:0007669"/>
    <property type="project" value="TreeGrafter"/>
</dbReference>
<accession>A0A949U2B2</accession>
<comment type="similarity">
    <text evidence="2 9">Belongs to the diaminopimelate epimerase family.</text>
</comment>
<feature type="binding site" evidence="9">
    <location>
        <begin position="219"/>
        <end position="220"/>
    </location>
    <ligand>
        <name>substrate</name>
    </ligand>
</feature>
<comment type="subunit">
    <text evidence="9">Homodimer.</text>
</comment>